<feature type="transmembrane region" description="Helical" evidence="2">
    <location>
        <begin position="12"/>
        <end position="33"/>
    </location>
</feature>
<proteinExistence type="predicted"/>
<evidence type="ECO:0000313" key="3">
    <source>
        <dbReference type="EMBL" id="MEE3850855.1"/>
    </source>
</evidence>
<keyword evidence="2" id="KW-0472">Membrane</keyword>
<dbReference type="SUPFAM" id="SSF50998">
    <property type="entry name" value="Quinoprotein alcohol dehydrogenase-like"/>
    <property type="match status" value="1"/>
</dbReference>
<evidence type="ECO:0000256" key="1">
    <source>
        <dbReference type="SAM" id="MobiDB-lite"/>
    </source>
</evidence>
<sequence>MARIRPERRTPVDLAVTAAILVAILVAGLVIWANSPVRQSESVQAAAPVPEVEPSSAVPANLAPAWRARSSATQTPAIAEATVVTADGGAVVGRDPQSGREVWQYRRNLDLCAVIAAWPSSNNKVLAAYRNARGCGEVTALDASSGSRAGSRSSDADDRVHLVSDSGYVVSQGPTRLETWGSNLVRGIEYGRVDAPVNPGVQPGRQDCLLYSSAVGGSRVAVIERCGDEPGYRLTVLGAVLDDDEDVEQHGSSLITDGTDGPPPVLIGMSSSAIAIYDGGANPPMPTSDAPAPGAPAPPTPTIRQFTTDGVPAATNTVSGTPDPPAGVAVTSGGLTSYFTGEATVVMDAANLRPIYQVPGAIGTGDVMAGQLLLPTPAGVSVRDAATGRELRAIALPRDGRRDDQPVSLRVLGATVVEQWGTTVQAYRPQ</sequence>
<organism evidence="3 4">
    <name type="scientific">Gordonia sesuvii</name>
    <dbReference type="NCBI Taxonomy" id="3116777"/>
    <lineage>
        <taxon>Bacteria</taxon>
        <taxon>Bacillati</taxon>
        <taxon>Actinomycetota</taxon>
        <taxon>Actinomycetes</taxon>
        <taxon>Mycobacteriales</taxon>
        <taxon>Gordoniaceae</taxon>
        <taxon>Gordonia</taxon>
    </lineage>
</organism>
<keyword evidence="4" id="KW-1185">Reference proteome</keyword>
<dbReference type="Gene3D" id="2.130.10.10">
    <property type="entry name" value="YVTN repeat-like/Quinoprotein amine dehydrogenase"/>
    <property type="match status" value="1"/>
</dbReference>
<feature type="region of interest" description="Disordered" evidence="1">
    <location>
        <begin position="280"/>
        <end position="299"/>
    </location>
</feature>
<protein>
    <recommendedName>
        <fullName evidence="5">Pyrrolo-quinoline quinone</fullName>
    </recommendedName>
</protein>
<accession>A0ABU7MCM8</accession>
<dbReference type="InterPro" id="IPR011047">
    <property type="entry name" value="Quinoprotein_ADH-like_sf"/>
</dbReference>
<dbReference type="EMBL" id="JAZDUF010000003">
    <property type="protein sequence ID" value="MEE3850855.1"/>
    <property type="molecule type" value="Genomic_DNA"/>
</dbReference>
<keyword evidence="2" id="KW-0812">Transmembrane</keyword>
<evidence type="ECO:0000256" key="2">
    <source>
        <dbReference type="SAM" id="Phobius"/>
    </source>
</evidence>
<evidence type="ECO:0008006" key="5">
    <source>
        <dbReference type="Google" id="ProtNLM"/>
    </source>
</evidence>
<dbReference type="RefSeq" id="WP_330432541.1">
    <property type="nucleotide sequence ID" value="NZ_JAZDUF010000003.1"/>
</dbReference>
<reference evidence="3 4" key="1">
    <citation type="submission" date="2024-01" db="EMBL/GenBank/DDBJ databases">
        <title>Draft genome sequence of Gordonia sp. LSe1-13.</title>
        <authorList>
            <person name="Suphannarot A."/>
            <person name="Mingma R."/>
        </authorList>
    </citation>
    <scope>NUCLEOTIDE SEQUENCE [LARGE SCALE GENOMIC DNA]</scope>
    <source>
        <strain evidence="3 4">LSe1-13</strain>
    </source>
</reference>
<comment type="caution">
    <text evidence="3">The sequence shown here is derived from an EMBL/GenBank/DDBJ whole genome shotgun (WGS) entry which is preliminary data.</text>
</comment>
<dbReference type="Proteomes" id="UP001347146">
    <property type="component" value="Unassembled WGS sequence"/>
</dbReference>
<name>A0ABU7MCM8_9ACTN</name>
<dbReference type="InterPro" id="IPR015943">
    <property type="entry name" value="WD40/YVTN_repeat-like_dom_sf"/>
</dbReference>
<evidence type="ECO:0000313" key="4">
    <source>
        <dbReference type="Proteomes" id="UP001347146"/>
    </source>
</evidence>
<keyword evidence="2" id="KW-1133">Transmembrane helix</keyword>
<gene>
    <name evidence="3" type="ORF">VZC37_10970</name>
</gene>